<proteinExistence type="predicted"/>
<name>A0A9N9GRV5_9GLOM</name>
<dbReference type="EMBL" id="CAJVPY010004870">
    <property type="protein sequence ID" value="CAG8630138.1"/>
    <property type="molecule type" value="Genomic_DNA"/>
</dbReference>
<sequence>MLERKVKMLRKSNDEKKKSNDEKKKSNDVRKSNDGEKNYDVRPSDDLHNRTWTE</sequence>
<gene>
    <name evidence="2" type="ORF">DERYTH_LOCUS9103</name>
</gene>
<reference evidence="2" key="1">
    <citation type="submission" date="2021-06" db="EMBL/GenBank/DDBJ databases">
        <authorList>
            <person name="Kallberg Y."/>
            <person name="Tangrot J."/>
            <person name="Rosling A."/>
        </authorList>
    </citation>
    <scope>NUCLEOTIDE SEQUENCE</scope>
    <source>
        <strain evidence="2">MA453B</strain>
    </source>
</reference>
<dbReference type="Proteomes" id="UP000789405">
    <property type="component" value="Unassembled WGS sequence"/>
</dbReference>
<comment type="caution">
    <text evidence="2">The sequence shown here is derived from an EMBL/GenBank/DDBJ whole genome shotgun (WGS) entry which is preliminary data.</text>
</comment>
<accession>A0A9N9GRV5</accession>
<organism evidence="2 3">
    <name type="scientific">Dentiscutata erythropus</name>
    <dbReference type="NCBI Taxonomy" id="1348616"/>
    <lineage>
        <taxon>Eukaryota</taxon>
        <taxon>Fungi</taxon>
        <taxon>Fungi incertae sedis</taxon>
        <taxon>Mucoromycota</taxon>
        <taxon>Glomeromycotina</taxon>
        <taxon>Glomeromycetes</taxon>
        <taxon>Diversisporales</taxon>
        <taxon>Gigasporaceae</taxon>
        <taxon>Dentiscutata</taxon>
    </lineage>
</organism>
<evidence type="ECO:0000313" key="3">
    <source>
        <dbReference type="Proteomes" id="UP000789405"/>
    </source>
</evidence>
<dbReference type="AlphaFoldDB" id="A0A9N9GRV5"/>
<protein>
    <submittedName>
        <fullName evidence="2">25294_t:CDS:1</fullName>
    </submittedName>
</protein>
<keyword evidence="3" id="KW-1185">Reference proteome</keyword>
<feature type="region of interest" description="Disordered" evidence="1">
    <location>
        <begin position="1"/>
        <end position="54"/>
    </location>
</feature>
<evidence type="ECO:0000313" key="2">
    <source>
        <dbReference type="EMBL" id="CAG8630138.1"/>
    </source>
</evidence>
<evidence type="ECO:0000256" key="1">
    <source>
        <dbReference type="SAM" id="MobiDB-lite"/>
    </source>
</evidence>